<proteinExistence type="predicted"/>
<sequence>MSSVEAYSQGHISSKDADRVHAIVVRFYNRSRVDQYPPPPNLLKTLVGNRVSQIQQLSKDFQWKLISLEGNPADVISCELEVKELATNNLRWKGPDLQNIAEATPNSLRVSSTVTDQCYTNELKPMSKVTLKLNIDSNFIDNLDRTNNFQKLIRILASIFRFIKNCKPVV</sequence>
<dbReference type="AlphaFoldDB" id="A0A8X6LBY0"/>
<protein>
    <submittedName>
        <fullName evidence="1">Integrase_H2C2 domain-containing protein</fullName>
    </submittedName>
</protein>
<evidence type="ECO:0000313" key="2">
    <source>
        <dbReference type="Proteomes" id="UP000887116"/>
    </source>
</evidence>
<dbReference type="OrthoDB" id="8051532at2759"/>
<accession>A0A8X6LBY0</accession>
<reference evidence="1" key="1">
    <citation type="submission" date="2020-07" db="EMBL/GenBank/DDBJ databases">
        <title>Multicomponent nature underlies the extraordinary mechanical properties of spider dragline silk.</title>
        <authorList>
            <person name="Kono N."/>
            <person name="Nakamura H."/>
            <person name="Mori M."/>
            <person name="Yoshida Y."/>
            <person name="Ohtoshi R."/>
            <person name="Malay A.D."/>
            <person name="Moran D.A.P."/>
            <person name="Tomita M."/>
            <person name="Numata K."/>
            <person name="Arakawa K."/>
        </authorList>
    </citation>
    <scope>NUCLEOTIDE SEQUENCE</scope>
</reference>
<comment type="caution">
    <text evidence="1">The sequence shown here is derived from an EMBL/GenBank/DDBJ whole genome shotgun (WGS) entry which is preliminary data.</text>
</comment>
<gene>
    <name evidence="1" type="primary">AVEN_126520_1</name>
    <name evidence="1" type="ORF">TNCT_183551</name>
</gene>
<keyword evidence="2" id="KW-1185">Reference proteome</keyword>
<organism evidence="1 2">
    <name type="scientific">Trichonephila clavata</name>
    <name type="common">Joro spider</name>
    <name type="synonym">Nephila clavata</name>
    <dbReference type="NCBI Taxonomy" id="2740835"/>
    <lineage>
        <taxon>Eukaryota</taxon>
        <taxon>Metazoa</taxon>
        <taxon>Ecdysozoa</taxon>
        <taxon>Arthropoda</taxon>
        <taxon>Chelicerata</taxon>
        <taxon>Arachnida</taxon>
        <taxon>Araneae</taxon>
        <taxon>Araneomorphae</taxon>
        <taxon>Entelegynae</taxon>
        <taxon>Araneoidea</taxon>
        <taxon>Nephilidae</taxon>
        <taxon>Trichonephila</taxon>
    </lineage>
</organism>
<name>A0A8X6LBY0_TRICU</name>
<dbReference type="EMBL" id="BMAO01005441">
    <property type="protein sequence ID" value="GFR01449.1"/>
    <property type="molecule type" value="Genomic_DNA"/>
</dbReference>
<evidence type="ECO:0000313" key="1">
    <source>
        <dbReference type="EMBL" id="GFR01449.1"/>
    </source>
</evidence>
<dbReference type="PANTHER" id="PTHR47331">
    <property type="entry name" value="PHD-TYPE DOMAIN-CONTAINING PROTEIN"/>
    <property type="match status" value="1"/>
</dbReference>
<dbReference type="Proteomes" id="UP000887116">
    <property type="component" value="Unassembled WGS sequence"/>
</dbReference>